<evidence type="ECO:0000256" key="1">
    <source>
        <dbReference type="SAM" id="MobiDB-lite"/>
    </source>
</evidence>
<dbReference type="PROSITE" id="PS51468">
    <property type="entry name" value="VIT"/>
    <property type="match status" value="1"/>
</dbReference>
<dbReference type="HOGENOM" id="CLU_003826_2_0_1"/>
<evidence type="ECO:0000313" key="4">
    <source>
        <dbReference type="EMBL" id="EME46642.1"/>
    </source>
</evidence>
<evidence type="ECO:0000313" key="5">
    <source>
        <dbReference type="Proteomes" id="UP000016933"/>
    </source>
</evidence>
<dbReference type="Gene3D" id="3.40.50.410">
    <property type="entry name" value="von Willebrand factor, type A domain"/>
    <property type="match status" value="1"/>
</dbReference>
<dbReference type="SMART" id="SM00327">
    <property type="entry name" value="VWA"/>
    <property type="match status" value="1"/>
</dbReference>
<dbReference type="OMA" id="RTADMPE"/>
<dbReference type="OrthoDB" id="1729737at2759"/>
<feature type="region of interest" description="Disordered" evidence="1">
    <location>
        <begin position="734"/>
        <end position="756"/>
    </location>
</feature>
<dbReference type="Pfam" id="PF08487">
    <property type="entry name" value="VIT"/>
    <property type="match status" value="1"/>
</dbReference>
<evidence type="ECO:0000259" key="2">
    <source>
        <dbReference type="PROSITE" id="PS50234"/>
    </source>
</evidence>
<accession>N1PTE5</accession>
<keyword evidence="5" id="KW-1185">Reference proteome</keyword>
<dbReference type="SMART" id="SM00609">
    <property type="entry name" value="VIT"/>
    <property type="match status" value="1"/>
</dbReference>
<dbReference type="AlphaFoldDB" id="N1PTE5"/>
<dbReference type="STRING" id="675120.N1PTE5"/>
<feature type="region of interest" description="Disordered" evidence="1">
    <location>
        <begin position="209"/>
        <end position="231"/>
    </location>
</feature>
<reference evidence="5" key="1">
    <citation type="journal article" date="2012" name="PLoS Genet.">
        <title>The genomes of the fungal plant pathogens Cladosporium fulvum and Dothistroma septosporum reveal adaptation to different hosts and lifestyles but also signatures of common ancestry.</title>
        <authorList>
            <person name="de Wit P.J.G.M."/>
            <person name="van der Burgt A."/>
            <person name="Oekmen B."/>
            <person name="Stergiopoulos I."/>
            <person name="Abd-Elsalam K.A."/>
            <person name="Aerts A.L."/>
            <person name="Bahkali A.H."/>
            <person name="Beenen H.G."/>
            <person name="Chettri P."/>
            <person name="Cox M.P."/>
            <person name="Datema E."/>
            <person name="de Vries R.P."/>
            <person name="Dhillon B."/>
            <person name="Ganley A.R."/>
            <person name="Griffiths S.A."/>
            <person name="Guo Y."/>
            <person name="Hamelin R.C."/>
            <person name="Henrissat B."/>
            <person name="Kabir M.S."/>
            <person name="Jashni M.K."/>
            <person name="Kema G."/>
            <person name="Klaubauf S."/>
            <person name="Lapidus A."/>
            <person name="Levasseur A."/>
            <person name="Lindquist E."/>
            <person name="Mehrabi R."/>
            <person name="Ohm R.A."/>
            <person name="Owen T.J."/>
            <person name="Salamov A."/>
            <person name="Schwelm A."/>
            <person name="Schijlen E."/>
            <person name="Sun H."/>
            <person name="van den Burg H.A."/>
            <person name="van Ham R.C.H.J."/>
            <person name="Zhang S."/>
            <person name="Goodwin S.B."/>
            <person name="Grigoriev I.V."/>
            <person name="Collemare J."/>
            <person name="Bradshaw R.E."/>
        </authorList>
    </citation>
    <scope>NUCLEOTIDE SEQUENCE [LARGE SCALE GENOMIC DNA]</scope>
    <source>
        <strain evidence="5">NZE10 / CBS 128990</strain>
    </source>
</reference>
<name>N1PTE5_DOTSN</name>
<dbReference type="PROSITE" id="PS50234">
    <property type="entry name" value="VWFA"/>
    <property type="match status" value="1"/>
</dbReference>
<dbReference type="Proteomes" id="UP000016933">
    <property type="component" value="Unassembled WGS sequence"/>
</dbReference>
<dbReference type="EMBL" id="KB446537">
    <property type="protein sequence ID" value="EME46642.1"/>
    <property type="molecule type" value="Genomic_DNA"/>
</dbReference>
<feature type="domain" description="VIT" evidence="3">
    <location>
        <begin position="13"/>
        <end position="142"/>
    </location>
</feature>
<sequence length="878" mass="95697">MSLFPRDSTGDHICGCYVVSNYKRRYLPQCQLKSHTTINPVCYTTKLTQVFQNSNQEELLEARYTFPLFDGIAVSGYTITYGGKCITGVVKQKDDAKKTYQAALERGDAAGLLESLPAGVFGVTLANIPARANIAVDILYCGELKHDAGIDGLRYILPTSIAPRYGSYPGELMTSNTVNNGGLRIEVDIDMGRSAVRKVQSPSHPIAVSMGGLSASDGDPQAPFQSSQASATLTQGNTELAGDFVLQLLVDDMKRPQAILETHALLVGQRAVMTTLVPNFVLETAHPELIFLADQSGSMSGSKNMSLVAALKVFIKSMPLGVRFNICAFGNSFNFLWPQSQPYSERHADEALAFVNTFSASYGGTQILEPMQEAFKRRLQDLPLEIMLLTDGEIWDESALFGFINEQIRDKAIHGRVFTLGIGHDVSHTLVEGVARAGNGFAQFVTQNEDLDQKVIRMLKGSLYAHTRDYELELHFDDTEGFEIVEKVRDCLLVTERPPEVNSTPSTPVSFFDTAVSPDSNGHKSQSDRYAHLPKLETPKILQTPSDIPPLYPWNRTTAYILLGPDSPQKDIVSLTLRATAPQGPIELNIPIQGTQSGVSIHTLAARKAIQDVEEGRGWLDKASVGGKPLKLHHQSRFDEITEREAVRLGERFQVAGKWTSFVAVQDNSNEQVPAPSGGLFGMASMVPPPGGTSFGAPSQMQGALFGSASGAQNLTGGQSLQQNNSRKFMSQGSPFAAAAPVSRNRRRVAEKGEERDGDMGFGLFGGFPCPPPAPSPSDILHRIIDLQKFSGAWSNVHEIITLIDVGKSSVSRMQFGPDDDITATIFVVAYLENQLKSKKDVWEMVVAKARSWLRGKGVKVDELVTIAAKHIKESGTF</sequence>
<evidence type="ECO:0008006" key="6">
    <source>
        <dbReference type="Google" id="ProtNLM"/>
    </source>
</evidence>
<dbReference type="InterPro" id="IPR002035">
    <property type="entry name" value="VWF_A"/>
</dbReference>
<proteinExistence type="predicted"/>
<feature type="domain" description="VWFA" evidence="2">
    <location>
        <begin position="288"/>
        <end position="463"/>
    </location>
</feature>
<dbReference type="eggNOG" id="ENOG502QRPK">
    <property type="taxonomic scope" value="Eukaryota"/>
</dbReference>
<dbReference type="PANTHER" id="PTHR45737:SF6">
    <property type="entry name" value="VON WILLEBRAND FACTOR A DOMAIN-CONTAINING PROTEIN 5A"/>
    <property type="match status" value="1"/>
</dbReference>
<dbReference type="InterPro" id="IPR013694">
    <property type="entry name" value="VIT"/>
</dbReference>
<dbReference type="PANTHER" id="PTHR45737">
    <property type="entry name" value="VON WILLEBRAND FACTOR A DOMAIN-CONTAINING PROTEIN 5A"/>
    <property type="match status" value="1"/>
</dbReference>
<dbReference type="InterPro" id="IPR036465">
    <property type="entry name" value="vWFA_dom_sf"/>
</dbReference>
<dbReference type="SUPFAM" id="SSF53300">
    <property type="entry name" value="vWA-like"/>
    <property type="match status" value="1"/>
</dbReference>
<protein>
    <recommendedName>
        <fullName evidence="6">VIT domain-containing protein</fullName>
    </recommendedName>
</protein>
<organism evidence="4 5">
    <name type="scientific">Dothistroma septosporum (strain NZE10 / CBS 128990)</name>
    <name type="common">Red band needle blight fungus</name>
    <name type="synonym">Mycosphaerella pini</name>
    <dbReference type="NCBI Taxonomy" id="675120"/>
    <lineage>
        <taxon>Eukaryota</taxon>
        <taxon>Fungi</taxon>
        <taxon>Dikarya</taxon>
        <taxon>Ascomycota</taxon>
        <taxon>Pezizomycotina</taxon>
        <taxon>Dothideomycetes</taxon>
        <taxon>Dothideomycetidae</taxon>
        <taxon>Mycosphaerellales</taxon>
        <taxon>Mycosphaerellaceae</taxon>
        <taxon>Dothistroma</taxon>
    </lineage>
</organism>
<dbReference type="Pfam" id="PF13768">
    <property type="entry name" value="VWA_3"/>
    <property type="match status" value="1"/>
</dbReference>
<reference evidence="4 5" key="2">
    <citation type="journal article" date="2012" name="PLoS Pathog.">
        <title>Diverse lifestyles and strategies of plant pathogenesis encoded in the genomes of eighteen Dothideomycetes fungi.</title>
        <authorList>
            <person name="Ohm R.A."/>
            <person name="Feau N."/>
            <person name="Henrissat B."/>
            <person name="Schoch C.L."/>
            <person name="Horwitz B.A."/>
            <person name="Barry K.W."/>
            <person name="Condon B.J."/>
            <person name="Copeland A.C."/>
            <person name="Dhillon B."/>
            <person name="Glaser F."/>
            <person name="Hesse C.N."/>
            <person name="Kosti I."/>
            <person name="LaButti K."/>
            <person name="Lindquist E.A."/>
            <person name="Lucas S."/>
            <person name="Salamov A.A."/>
            <person name="Bradshaw R.E."/>
            <person name="Ciuffetti L."/>
            <person name="Hamelin R.C."/>
            <person name="Kema G.H.J."/>
            <person name="Lawrence C."/>
            <person name="Scott J.A."/>
            <person name="Spatafora J.W."/>
            <person name="Turgeon B.G."/>
            <person name="de Wit P.J.G.M."/>
            <person name="Zhong S."/>
            <person name="Goodwin S.B."/>
            <person name="Grigoriev I.V."/>
        </authorList>
    </citation>
    <scope>NUCLEOTIDE SEQUENCE [LARGE SCALE GENOMIC DNA]</scope>
    <source>
        <strain evidence="5">NZE10 / CBS 128990</strain>
    </source>
</reference>
<evidence type="ECO:0000259" key="3">
    <source>
        <dbReference type="PROSITE" id="PS51468"/>
    </source>
</evidence>
<gene>
    <name evidence="4" type="ORF">DOTSEDRAFT_169377</name>
</gene>